<dbReference type="KEGG" id="btab:109035993"/>
<name>A0A9P0EY50_BEMTA</name>
<feature type="transmembrane region" description="Helical" evidence="2">
    <location>
        <begin position="97"/>
        <end position="118"/>
    </location>
</feature>
<feature type="transmembrane region" description="Helical" evidence="2">
    <location>
        <begin position="153"/>
        <end position="174"/>
    </location>
</feature>
<reference evidence="3" key="1">
    <citation type="submission" date="2021-12" db="EMBL/GenBank/DDBJ databases">
        <authorList>
            <person name="King R."/>
        </authorList>
    </citation>
    <scope>NUCLEOTIDE SEQUENCE</scope>
</reference>
<evidence type="ECO:0000313" key="4">
    <source>
        <dbReference type="Proteomes" id="UP001152759"/>
    </source>
</evidence>
<proteinExistence type="predicted"/>
<keyword evidence="2" id="KW-1133">Transmembrane helix</keyword>
<keyword evidence="4" id="KW-1185">Reference proteome</keyword>
<feature type="transmembrane region" description="Helical" evidence="2">
    <location>
        <begin position="124"/>
        <end position="141"/>
    </location>
</feature>
<feature type="region of interest" description="Disordered" evidence="1">
    <location>
        <begin position="267"/>
        <end position="290"/>
    </location>
</feature>
<feature type="transmembrane region" description="Helical" evidence="2">
    <location>
        <begin position="186"/>
        <end position="207"/>
    </location>
</feature>
<evidence type="ECO:0000256" key="1">
    <source>
        <dbReference type="SAM" id="MobiDB-lite"/>
    </source>
</evidence>
<keyword evidence="2" id="KW-0812">Transmembrane</keyword>
<gene>
    <name evidence="3" type="ORF">BEMITA_LOCUS3276</name>
</gene>
<sequence length="290" mass="32196">MDGRAGNCWVRKVMEVVVFVKFVMAVAALGGKYAREAELLKFKDPPKKGGTTKGGGGGTIPRENLLYAILALDGLIVLLLLLLFCKPITRNKNPLNCMLLTVVCFLSAFVAFLVTLYLPIMDTIIGYCAAIFASVFVIFYASICQDRDITTWYMSFFTIVLCFGVAAAMLYFAYASDPEFTYDTPTALRLSGLIPNFLMVVTIPFLLPFLSCRREGMCGEVIEAALYILYPWLILYDPFTRATDWSRPCCTEVLVICWDDMPEGEYRRSDSGHGTSADVGTASRTQILAK</sequence>
<dbReference type="Proteomes" id="UP001152759">
    <property type="component" value="Chromosome 2"/>
</dbReference>
<protein>
    <submittedName>
        <fullName evidence="3">Uncharacterized protein</fullName>
    </submittedName>
</protein>
<evidence type="ECO:0000256" key="2">
    <source>
        <dbReference type="SAM" id="Phobius"/>
    </source>
</evidence>
<dbReference type="AlphaFoldDB" id="A0A9P0EY50"/>
<feature type="transmembrane region" description="Helical" evidence="2">
    <location>
        <begin position="12"/>
        <end position="34"/>
    </location>
</feature>
<accession>A0A9P0EY50</accession>
<organism evidence="3 4">
    <name type="scientific">Bemisia tabaci</name>
    <name type="common">Sweetpotato whitefly</name>
    <name type="synonym">Aleurodes tabaci</name>
    <dbReference type="NCBI Taxonomy" id="7038"/>
    <lineage>
        <taxon>Eukaryota</taxon>
        <taxon>Metazoa</taxon>
        <taxon>Ecdysozoa</taxon>
        <taxon>Arthropoda</taxon>
        <taxon>Hexapoda</taxon>
        <taxon>Insecta</taxon>
        <taxon>Pterygota</taxon>
        <taxon>Neoptera</taxon>
        <taxon>Paraneoptera</taxon>
        <taxon>Hemiptera</taxon>
        <taxon>Sternorrhyncha</taxon>
        <taxon>Aleyrodoidea</taxon>
        <taxon>Aleyrodidae</taxon>
        <taxon>Aleyrodinae</taxon>
        <taxon>Bemisia</taxon>
    </lineage>
</organism>
<feature type="transmembrane region" description="Helical" evidence="2">
    <location>
        <begin position="65"/>
        <end position="85"/>
    </location>
</feature>
<keyword evidence="2" id="KW-0472">Membrane</keyword>
<dbReference type="EMBL" id="OU963863">
    <property type="protein sequence ID" value="CAH0383875.1"/>
    <property type="molecule type" value="Genomic_DNA"/>
</dbReference>
<evidence type="ECO:0000313" key="3">
    <source>
        <dbReference type="EMBL" id="CAH0383875.1"/>
    </source>
</evidence>